<dbReference type="InterPro" id="IPR005164">
    <property type="entry name" value="Allantoicase"/>
</dbReference>
<dbReference type="AlphaFoldDB" id="A0AAE3G263"/>
<sequence>MSEQAIQAPAVELPEFARARVNLADASLGAEALACSDEFFADRQRMLNPDPAVFYPDRYDEHGKWMDGWETRRRRNGGHDWCVVRLALPGVILGVDLDTSFFTGNYPPAASIEACCKPDGEPAESDWQLLVASTSLQGDSHRFIAVDHDNPVTHLRLHIYPDGGIARLRVYGDPWCDWSRKPADQLYDLLALEHGARAIAYSDSHYGHPMRLFRPGRGLNMGDGWETRRRREPGNDWCILQLGHPAVIERVELDTAHFKGNYPDCCSIQAALVTWGTDESLITQSMFWDTLLPEQPLQADSIHSFTELASGIGPVSHVRLNVIPDGGVSRLRLWGRLHRGEEGA</sequence>
<comment type="similarity">
    <text evidence="1 3">Belongs to the allantoicase family.</text>
</comment>
<evidence type="ECO:0000259" key="4">
    <source>
        <dbReference type="Pfam" id="PF03561"/>
    </source>
</evidence>
<gene>
    <name evidence="3" type="primary">alc</name>
    <name evidence="5" type="ORF">J2T57_001126</name>
</gene>
<evidence type="ECO:0000256" key="3">
    <source>
        <dbReference type="HAMAP-Rule" id="MF_00813"/>
    </source>
</evidence>
<dbReference type="Pfam" id="PF03561">
    <property type="entry name" value="Allantoicase"/>
    <property type="match status" value="2"/>
</dbReference>
<comment type="pathway">
    <text evidence="3">Nitrogen metabolism; (S)-allantoin degradation; (S)-ureidoglycolate from allantoate (aminidohydrolase route): step 1/1.</text>
</comment>
<keyword evidence="6" id="KW-1185">Reference proteome</keyword>
<comment type="caution">
    <text evidence="5">The sequence shown here is derived from an EMBL/GenBank/DDBJ whole genome shotgun (WGS) entry which is preliminary data.</text>
</comment>
<organism evidence="5 6">
    <name type="scientific">Natronocella acetinitrilica</name>
    <dbReference type="NCBI Taxonomy" id="414046"/>
    <lineage>
        <taxon>Bacteria</taxon>
        <taxon>Pseudomonadati</taxon>
        <taxon>Pseudomonadota</taxon>
        <taxon>Gammaproteobacteria</taxon>
        <taxon>Chromatiales</taxon>
        <taxon>Ectothiorhodospiraceae</taxon>
        <taxon>Natronocella</taxon>
    </lineage>
</organism>
<dbReference type="SUPFAM" id="SSF49785">
    <property type="entry name" value="Galactose-binding domain-like"/>
    <property type="match status" value="2"/>
</dbReference>
<dbReference type="HAMAP" id="MF_00813">
    <property type="entry name" value="Allantoicase"/>
    <property type="match status" value="1"/>
</dbReference>
<keyword evidence="2 3" id="KW-0659">Purine metabolism</keyword>
<name>A0AAE3G263_9GAMM</name>
<dbReference type="GO" id="GO:0006144">
    <property type="term" value="P:purine nucleobase metabolic process"/>
    <property type="evidence" value="ECO:0007669"/>
    <property type="project" value="UniProtKB-KW"/>
</dbReference>
<dbReference type="EMBL" id="JALJXV010000002">
    <property type="protein sequence ID" value="MCP1674027.1"/>
    <property type="molecule type" value="Genomic_DNA"/>
</dbReference>
<feature type="domain" description="Allantoicase" evidence="4">
    <location>
        <begin position="195"/>
        <end position="336"/>
    </location>
</feature>
<evidence type="ECO:0000313" key="6">
    <source>
        <dbReference type="Proteomes" id="UP001205843"/>
    </source>
</evidence>
<dbReference type="GO" id="GO:0004037">
    <property type="term" value="F:allantoicase activity"/>
    <property type="evidence" value="ECO:0007669"/>
    <property type="project" value="UniProtKB-UniRule"/>
</dbReference>
<dbReference type="NCBIfam" id="TIGR02961">
    <property type="entry name" value="allantoicase"/>
    <property type="match status" value="1"/>
</dbReference>
<accession>A0AAE3G263</accession>
<evidence type="ECO:0000313" key="5">
    <source>
        <dbReference type="EMBL" id="MCP1674027.1"/>
    </source>
</evidence>
<dbReference type="EC" id="3.5.3.4" evidence="3"/>
<dbReference type="InterPro" id="IPR015908">
    <property type="entry name" value="Allantoicase_dom"/>
</dbReference>
<dbReference type="GO" id="GO:0000256">
    <property type="term" value="P:allantoin catabolic process"/>
    <property type="evidence" value="ECO:0007669"/>
    <property type="project" value="UniProtKB-UniRule"/>
</dbReference>
<comment type="catalytic activity">
    <reaction evidence="3">
        <text>allantoate + H2O = (S)-ureidoglycolate + urea</text>
        <dbReference type="Rhea" id="RHEA:11016"/>
        <dbReference type="ChEBI" id="CHEBI:15377"/>
        <dbReference type="ChEBI" id="CHEBI:16199"/>
        <dbReference type="ChEBI" id="CHEBI:17536"/>
        <dbReference type="ChEBI" id="CHEBI:57296"/>
        <dbReference type="EC" id="3.5.3.4"/>
    </reaction>
</comment>
<dbReference type="RefSeq" id="WP_253475484.1">
    <property type="nucleotide sequence ID" value="NZ_JALJXV010000002.1"/>
</dbReference>
<feature type="domain" description="Allantoicase" evidence="4">
    <location>
        <begin position="29"/>
        <end position="173"/>
    </location>
</feature>
<proteinExistence type="inferred from homology"/>
<dbReference type="Gene3D" id="2.60.120.260">
    <property type="entry name" value="Galactose-binding domain-like"/>
    <property type="match status" value="2"/>
</dbReference>
<dbReference type="PANTHER" id="PTHR12045:SF3">
    <property type="entry name" value="INACTIVE ALLANTOICASE-RELATED"/>
    <property type="match status" value="1"/>
</dbReference>
<dbReference type="PANTHER" id="PTHR12045">
    <property type="entry name" value="ALLANTOICASE"/>
    <property type="match status" value="1"/>
</dbReference>
<evidence type="ECO:0000256" key="1">
    <source>
        <dbReference type="ARBA" id="ARBA00009242"/>
    </source>
</evidence>
<evidence type="ECO:0000256" key="2">
    <source>
        <dbReference type="ARBA" id="ARBA00022631"/>
    </source>
</evidence>
<dbReference type="Proteomes" id="UP001205843">
    <property type="component" value="Unassembled WGS sequence"/>
</dbReference>
<dbReference type="PIRSF" id="PIRSF016516">
    <property type="entry name" value="Allantoicase"/>
    <property type="match status" value="1"/>
</dbReference>
<keyword evidence="3 5" id="KW-0378">Hydrolase</keyword>
<dbReference type="InterPro" id="IPR008979">
    <property type="entry name" value="Galactose-bd-like_sf"/>
</dbReference>
<reference evidence="5" key="1">
    <citation type="submission" date="2022-03" db="EMBL/GenBank/DDBJ databases">
        <title>Genomic Encyclopedia of Type Strains, Phase III (KMG-III): the genomes of soil and plant-associated and newly described type strains.</title>
        <authorList>
            <person name="Whitman W."/>
        </authorList>
    </citation>
    <scope>NUCLEOTIDE SEQUENCE</scope>
    <source>
        <strain evidence="5">ANL 6-2</strain>
    </source>
</reference>
<protein>
    <recommendedName>
        <fullName evidence="3">Probable allantoicase</fullName>
        <ecNumber evidence="3">3.5.3.4</ecNumber>
    </recommendedName>
    <alternativeName>
        <fullName evidence="3">Allantoate amidinohydrolase</fullName>
    </alternativeName>
</protein>